<dbReference type="Gene3D" id="3.40.50.150">
    <property type="entry name" value="Vaccinia Virus protein VP39"/>
    <property type="match status" value="2"/>
</dbReference>
<dbReference type="KEGG" id="tng:GSTEN00032887G001"/>
<dbReference type="EMBL" id="CAAE01015027">
    <property type="protein sequence ID" value="CAG11068.1"/>
    <property type="molecule type" value="Genomic_DNA"/>
</dbReference>
<feature type="domain" description="Protein arginine N-methyltransferase" evidence="6">
    <location>
        <begin position="779"/>
        <end position="872"/>
    </location>
</feature>
<dbReference type="PROSITE" id="PS50005">
    <property type="entry name" value="TPR"/>
    <property type="match status" value="1"/>
</dbReference>
<dbReference type="InterPro" id="IPR029063">
    <property type="entry name" value="SAM-dependent_MTases_sf"/>
</dbReference>
<evidence type="ECO:0000256" key="2">
    <source>
        <dbReference type="ARBA" id="ARBA00022679"/>
    </source>
</evidence>
<dbReference type="Gene3D" id="1.25.40.10">
    <property type="entry name" value="Tetratricopeptide repeat domain"/>
    <property type="match status" value="1"/>
</dbReference>
<keyword evidence="1 5" id="KW-0489">Methyltransferase</keyword>
<proteinExistence type="predicted"/>
<dbReference type="PANTHER" id="PTHR11006">
    <property type="entry name" value="PROTEIN ARGININE N-METHYLTRANSFERASE"/>
    <property type="match status" value="1"/>
</dbReference>
<keyword evidence="3 5" id="KW-0949">S-adenosyl-L-methionine</keyword>
<keyword evidence="4" id="KW-0802">TPR repeat</keyword>
<sequence>KNELVSSSLESARQCLLNQDYGTAFVHYLLVLNLAPLFKELAKVIHAYIAVKTLHVYFPCHNHERKGWCLFLVTFTFQESFRFTLFKWTEELDSLGRIHDLFDCYEQALELFPADEVILNSMGEHLFRMGFRDEAAGHFHKALKVRPDYPEARENFHRVANWLVERWHFFMLNDYGRNRKYQKAIQKAVQSGRTTVLDIGTGTGILGMCAKKAGAAEVYACELSKTMYELAGEVVAANGMDGDIKILHMKSLEMEVPKDIPQRAATVFSSNINVKGLKSSRFLKSVFPRVSLVVTETVDAGLFGEGIVESLIHAWHHLLLPPQRGENELQEQSVTGQVIPAGATVFGMAVECLEIRRHHRVCVSEVGSLSVLAAGEIRSPVSCSSEPDDSMEPYTTERLSRLPGGYKSLTQPFTALDVDFNNVQELEGLTSREVQRLRLPVIQEGQLDALAVWFQLHLDEENSLSTGPQEDTCWEQAIYPVHSTKDFLLKPEDELIVEVSCRDAYLRLCSVAVVRQGREIRLDEQLDAQACEKHMSSHNQEAELCSALSCLQTEQNPPSEDFCVLESSEIALLNNHAYHQSFSAALAKLISQLKWQNSERGPGADPDSTERSDLLYVLDVSEGFSLLSLLAASHGHVKAYSSVEKKKQQEVLKRLADSNNIPEEHLEFWLNHVEDEQGMLKRPSREKLWSAIMLDCVETCGLIRQKLMEKASLARCLLEDGGRVFPEKIVVYGTLVESDKLLLESAVQGREPTLGFNIAPFINQFTVPVHVFLDFATLGCKHLSQPVELFVLDLMDATANYTHREVKVQATAAGRITAVPFWYNIYLDQEISVSTLSQNSHWKQAAAVLQEPLEVRAEEWLRLSVKLHKSTISISV</sequence>
<dbReference type="AlphaFoldDB" id="Q4RKL4"/>
<keyword evidence="2 5" id="KW-0808">Transferase</keyword>
<evidence type="ECO:0000256" key="1">
    <source>
        <dbReference type="ARBA" id="ARBA00022603"/>
    </source>
</evidence>
<dbReference type="SUPFAM" id="SSF48452">
    <property type="entry name" value="TPR-like"/>
    <property type="match status" value="1"/>
</dbReference>
<reference evidence="7" key="2">
    <citation type="submission" date="2004-02" db="EMBL/GenBank/DDBJ databases">
        <authorList>
            <consortium name="Genoscope"/>
            <consortium name="Whitehead Institute Centre for Genome Research"/>
        </authorList>
    </citation>
    <scope>NUCLEOTIDE SEQUENCE</scope>
</reference>
<dbReference type="SUPFAM" id="SSF53335">
    <property type="entry name" value="S-adenosyl-L-methionine-dependent methyltransferases"/>
    <property type="match status" value="2"/>
</dbReference>
<protein>
    <submittedName>
        <fullName evidence="7">(spotted green pufferfish) hypothetical protein</fullName>
    </submittedName>
</protein>
<reference evidence="7" key="1">
    <citation type="journal article" date="2004" name="Nature">
        <title>Genome duplication in the teleost fish Tetraodon nigroviridis reveals the early vertebrate proto-karyotype.</title>
        <authorList>
            <person name="Jaillon O."/>
            <person name="Aury J.-M."/>
            <person name="Brunet F."/>
            <person name="Petit J.-L."/>
            <person name="Stange-Thomann N."/>
            <person name="Mauceli E."/>
            <person name="Bouneau L."/>
            <person name="Fischer C."/>
            <person name="Ozouf-Costaz C."/>
            <person name="Bernot A."/>
            <person name="Nicaud S."/>
            <person name="Jaffe D."/>
            <person name="Fisher S."/>
            <person name="Lutfalla G."/>
            <person name="Dossat C."/>
            <person name="Segurens B."/>
            <person name="Dasilva C."/>
            <person name="Salanoubat M."/>
            <person name="Levy M."/>
            <person name="Boudet N."/>
            <person name="Castellano S."/>
            <person name="Anthouard V."/>
            <person name="Jubin C."/>
            <person name="Castelli V."/>
            <person name="Katinka M."/>
            <person name="Vacherie B."/>
            <person name="Biemont C."/>
            <person name="Skalli Z."/>
            <person name="Cattolico L."/>
            <person name="Poulain J."/>
            <person name="De Berardinis V."/>
            <person name="Cruaud C."/>
            <person name="Duprat S."/>
            <person name="Brottier P."/>
            <person name="Coutanceau J.-P."/>
            <person name="Gouzy J."/>
            <person name="Parra G."/>
            <person name="Lardier G."/>
            <person name="Chapple C."/>
            <person name="McKernan K.J."/>
            <person name="McEwan P."/>
            <person name="Bosak S."/>
            <person name="Kellis M."/>
            <person name="Volff J.-N."/>
            <person name="Guigo R."/>
            <person name="Zody M.C."/>
            <person name="Mesirov J."/>
            <person name="Lindblad-Toh K."/>
            <person name="Birren B."/>
            <person name="Nusbaum C."/>
            <person name="Kahn D."/>
            <person name="Robinson-Rechavi M."/>
            <person name="Laudet V."/>
            <person name="Schachter V."/>
            <person name="Quetier F."/>
            <person name="Saurin W."/>
            <person name="Scarpelli C."/>
            <person name="Wincker P."/>
            <person name="Lander E.S."/>
            <person name="Weissenbach J."/>
            <person name="Roest Crollius H."/>
        </authorList>
    </citation>
    <scope>NUCLEOTIDE SEQUENCE [LARGE SCALE GENOMIC DNA]</scope>
</reference>
<dbReference type="InterPro" id="IPR025799">
    <property type="entry name" value="Arg_MeTrfase"/>
</dbReference>
<dbReference type="GO" id="GO:0032259">
    <property type="term" value="P:methylation"/>
    <property type="evidence" value="ECO:0007669"/>
    <property type="project" value="UniProtKB-KW"/>
</dbReference>
<dbReference type="GO" id="GO:0042054">
    <property type="term" value="F:histone methyltransferase activity"/>
    <property type="evidence" value="ECO:0007669"/>
    <property type="project" value="TreeGrafter"/>
</dbReference>
<dbReference type="FunFam" id="2.70.160.11:FF:000023">
    <property type="entry name" value="Protein arginine methyltransferase 9"/>
    <property type="match status" value="1"/>
</dbReference>
<evidence type="ECO:0000256" key="5">
    <source>
        <dbReference type="PROSITE-ProRule" id="PRU01015"/>
    </source>
</evidence>
<evidence type="ECO:0000256" key="4">
    <source>
        <dbReference type="PROSITE-ProRule" id="PRU00339"/>
    </source>
</evidence>
<dbReference type="PANTHER" id="PTHR11006:SF60">
    <property type="entry name" value="PROTEIN ARGININE N-METHYLTRANSFERASE 9"/>
    <property type="match status" value="1"/>
</dbReference>
<dbReference type="InterPro" id="IPR019734">
    <property type="entry name" value="TPR_rpt"/>
</dbReference>
<dbReference type="GO" id="GO:0016274">
    <property type="term" value="F:protein-arginine N-methyltransferase activity"/>
    <property type="evidence" value="ECO:0007669"/>
    <property type="project" value="InterPro"/>
</dbReference>
<feature type="non-terminal residue" evidence="7">
    <location>
        <position position="876"/>
    </location>
</feature>
<dbReference type="Pfam" id="PF06325">
    <property type="entry name" value="PrmA"/>
    <property type="match status" value="1"/>
</dbReference>
<dbReference type="PROSITE" id="PS51678">
    <property type="entry name" value="SAM_MT_PRMT"/>
    <property type="match status" value="1"/>
</dbReference>
<feature type="repeat" description="TPR" evidence="4">
    <location>
        <begin position="116"/>
        <end position="149"/>
    </location>
</feature>
<evidence type="ECO:0000256" key="3">
    <source>
        <dbReference type="ARBA" id="ARBA00022691"/>
    </source>
</evidence>
<dbReference type="FunFam" id="2.70.160.11:FF:000006">
    <property type="entry name" value="Protein arginine methyltransferase 9"/>
    <property type="match status" value="1"/>
</dbReference>
<dbReference type="CDD" id="cd02440">
    <property type="entry name" value="AdoMet_MTases"/>
    <property type="match status" value="1"/>
</dbReference>
<accession>Q4RKL4</accession>
<dbReference type="OrthoDB" id="5980806at2759"/>
<dbReference type="GO" id="GO:0005634">
    <property type="term" value="C:nucleus"/>
    <property type="evidence" value="ECO:0007669"/>
    <property type="project" value="TreeGrafter"/>
</dbReference>
<name>Q4RKL4_TETNG</name>
<evidence type="ECO:0000259" key="6">
    <source>
        <dbReference type="Pfam" id="PF22528"/>
    </source>
</evidence>
<evidence type="ECO:0000313" key="7">
    <source>
        <dbReference type="EMBL" id="CAG11068.1"/>
    </source>
</evidence>
<comment type="caution">
    <text evidence="7">The sequence shown here is derived from an EMBL/GenBank/DDBJ whole genome shotgun (WGS) entry which is preliminary data.</text>
</comment>
<dbReference type="InterPro" id="IPR011990">
    <property type="entry name" value="TPR-like_helical_dom_sf"/>
</dbReference>
<gene>
    <name evidence="7" type="ORF">GSTENG00032887001</name>
</gene>
<dbReference type="Gene3D" id="2.70.160.11">
    <property type="entry name" value="Hnrnp arginine n-methyltransferase1"/>
    <property type="match status" value="2"/>
</dbReference>
<dbReference type="FunFam" id="3.40.50.150:FF:000384">
    <property type="entry name" value="Protein arginine methyltransferase 9"/>
    <property type="match status" value="1"/>
</dbReference>
<dbReference type="Pfam" id="PF22528">
    <property type="entry name" value="PRMT_C"/>
    <property type="match status" value="1"/>
</dbReference>
<organism evidence="7">
    <name type="scientific">Tetraodon nigroviridis</name>
    <name type="common">Spotted green pufferfish</name>
    <name type="synonym">Chelonodon nigroviridis</name>
    <dbReference type="NCBI Taxonomy" id="99883"/>
    <lineage>
        <taxon>Eukaryota</taxon>
        <taxon>Metazoa</taxon>
        <taxon>Chordata</taxon>
        <taxon>Craniata</taxon>
        <taxon>Vertebrata</taxon>
        <taxon>Euteleostomi</taxon>
        <taxon>Actinopterygii</taxon>
        <taxon>Neopterygii</taxon>
        <taxon>Teleostei</taxon>
        <taxon>Neoteleostei</taxon>
        <taxon>Acanthomorphata</taxon>
        <taxon>Eupercaria</taxon>
        <taxon>Tetraodontiformes</taxon>
        <taxon>Tetradontoidea</taxon>
        <taxon>Tetraodontidae</taxon>
        <taxon>Tetraodon</taxon>
    </lineage>
</organism>
<feature type="non-terminal residue" evidence="7">
    <location>
        <position position="1"/>
    </location>
</feature>
<dbReference type="InterPro" id="IPR055135">
    <property type="entry name" value="PRMT_dom"/>
</dbReference>